<feature type="transmembrane region" description="Helical" evidence="1">
    <location>
        <begin position="223"/>
        <end position="249"/>
    </location>
</feature>
<dbReference type="Proteomes" id="UP000320496">
    <property type="component" value="Chromosome"/>
</dbReference>
<keyword evidence="4" id="KW-1185">Reference proteome</keyword>
<protein>
    <submittedName>
        <fullName evidence="3">Glycerophosphoryl diester phosphodiesterase</fullName>
        <ecNumber evidence="3">3.1.4.46</ecNumber>
    </submittedName>
</protein>
<dbReference type="KEGG" id="mri:Mal4_44620"/>
<evidence type="ECO:0000259" key="2">
    <source>
        <dbReference type="PROSITE" id="PS51704"/>
    </source>
</evidence>
<keyword evidence="1" id="KW-0472">Membrane</keyword>
<feature type="transmembrane region" description="Helical" evidence="1">
    <location>
        <begin position="323"/>
        <end position="342"/>
    </location>
</feature>
<dbReference type="Pfam" id="PF03009">
    <property type="entry name" value="GDPD"/>
    <property type="match status" value="1"/>
</dbReference>
<proteinExistence type="predicted"/>
<dbReference type="PANTHER" id="PTHR46211">
    <property type="entry name" value="GLYCEROPHOSPHORYL DIESTER PHOSPHODIESTERASE"/>
    <property type="match status" value="1"/>
</dbReference>
<feature type="transmembrane region" description="Helical" evidence="1">
    <location>
        <begin position="269"/>
        <end position="293"/>
    </location>
</feature>
<keyword evidence="3" id="KW-0378">Hydrolase</keyword>
<dbReference type="GO" id="GO:0006629">
    <property type="term" value="P:lipid metabolic process"/>
    <property type="evidence" value="ECO:0007669"/>
    <property type="project" value="InterPro"/>
</dbReference>
<dbReference type="InterPro" id="IPR030395">
    <property type="entry name" value="GP_PDE_dom"/>
</dbReference>
<dbReference type="PANTHER" id="PTHR46211:SF8">
    <property type="entry name" value="PHOSPHODIESTERASE"/>
    <property type="match status" value="1"/>
</dbReference>
<keyword evidence="1" id="KW-0812">Transmembrane</keyword>
<organism evidence="3 4">
    <name type="scientific">Maioricimonas rarisocia</name>
    <dbReference type="NCBI Taxonomy" id="2528026"/>
    <lineage>
        <taxon>Bacteria</taxon>
        <taxon>Pseudomonadati</taxon>
        <taxon>Planctomycetota</taxon>
        <taxon>Planctomycetia</taxon>
        <taxon>Planctomycetales</taxon>
        <taxon>Planctomycetaceae</taxon>
        <taxon>Maioricimonas</taxon>
    </lineage>
</organism>
<dbReference type="CDD" id="cd08579">
    <property type="entry name" value="GDPD_memb_like"/>
    <property type="match status" value="1"/>
</dbReference>
<gene>
    <name evidence="3" type="primary">ugpQ_3</name>
    <name evidence="3" type="ORF">Mal4_44620</name>
</gene>
<dbReference type="EC" id="3.1.4.46" evidence="3"/>
<evidence type="ECO:0000313" key="4">
    <source>
        <dbReference type="Proteomes" id="UP000320496"/>
    </source>
</evidence>
<dbReference type="InterPro" id="IPR017946">
    <property type="entry name" value="PLC-like_Pdiesterase_TIM-brl"/>
</dbReference>
<dbReference type="OrthoDB" id="238714at2"/>
<dbReference type="EMBL" id="CP036275">
    <property type="protein sequence ID" value="QDU40107.1"/>
    <property type="molecule type" value="Genomic_DNA"/>
</dbReference>
<dbReference type="SUPFAM" id="SSF51695">
    <property type="entry name" value="PLC-like phosphodiesterases"/>
    <property type="match status" value="1"/>
</dbReference>
<feature type="transmembrane region" description="Helical" evidence="1">
    <location>
        <begin position="162"/>
        <end position="185"/>
    </location>
</feature>
<feature type="transmembrane region" description="Helical" evidence="1">
    <location>
        <begin position="127"/>
        <end position="147"/>
    </location>
</feature>
<reference evidence="3 4" key="1">
    <citation type="submission" date="2019-02" db="EMBL/GenBank/DDBJ databases">
        <title>Deep-cultivation of Planctomycetes and their phenomic and genomic characterization uncovers novel biology.</title>
        <authorList>
            <person name="Wiegand S."/>
            <person name="Jogler M."/>
            <person name="Boedeker C."/>
            <person name="Pinto D."/>
            <person name="Vollmers J."/>
            <person name="Rivas-Marin E."/>
            <person name="Kohn T."/>
            <person name="Peeters S.H."/>
            <person name="Heuer A."/>
            <person name="Rast P."/>
            <person name="Oberbeckmann S."/>
            <person name="Bunk B."/>
            <person name="Jeske O."/>
            <person name="Meyerdierks A."/>
            <person name="Storesund J.E."/>
            <person name="Kallscheuer N."/>
            <person name="Luecker S."/>
            <person name="Lage O.M."/>
            <person name="Pohl T."/>
            <person name="Merkel B.J."/>
            <person name="Hornburger P."/>
            <person name="Mueller R.-W."/>
            <person name="Bruemmer F."/>
            <person name="Labrenz M."/>
            <person name="Spormann A.M."/>
            <person name="Op den Camp H."/>
            <person name="Overmann J."/>
            <person name="Amann R."/>
            <person name="Jetten M.S.M."/>
            <person name="Mascher T."/>
            <person name="Medema M.H."/>
            <person name="Devos D.P."/>
            <person name="Kaster A.-K."/>
            <person name="Ovreas L."/>
            <person name="Rohde M."/>
            <person name="Galperin M.Y."/>
            <person name="Jogler C."/>
        </authorList>
    </citation>
    <scope>NUCLEOTIDE SEQUENCE [LARGE SCALE GENOMIC DNA]</scope>
    <source>
        <strain evidence="3 4">Mal4</strain>
    </source>
</reference>
<name>A0A517ZCC3_9PLAN</name>
<dbReference type="AlphaFoldDB" id="A0A517ZCC3"/>
<feature type="domain" description="GP-PDE" evidence="2">
    <location>
        <begin position="351"/>
        <end position="581"/>
    </location>
</feature>
<feature type="transmembrane region" description="Helical" evidence="1">
    <location>
        <begin position="21"/>
        <end position="43"/>
    </location>
</feature>
<dbReference type="Gene3D" id="3.20.20.190">
    <property type="entry name" value="Phosphatidylinositol (PI) phosphodiesterase"/>
    <property type="match status" value="1"/>
</dbReference>
<dbReference type="PROSITE" id="PS51704">
    <property type="entry name" value="GP_PDE"/>
    <property type="match status" value="1"/>
</dbReference>
<sequence length="612" mass="65520">MLHSLARNFVACWRGLVLTDILFKVVAFSLLTPLVSLMFRGFLALSGRTVLADTDIATFLLHPLGWLTAMAAGGGVIAILALEQSALISISMATAHGRSLSVLGALRFTAGKAAGIYRIAIRAVGRLLLLAAPFLAAGGGVYLLLLTDHDINFYLTERPPRFLLAVAVIGSILLVLAVLVVRCIVSWSTAVQLHLFEDVSAPDCLAASSLRVTGHRVQIARWIVGWFVANGLISLLGTSMIIGLGHLIVPEATGALWQLMLTLGLLLMLWSMANFAGTLLASLSLAILMGAVYDRHADPAKQHVPGESEPTPAWTPRLTRGRVVSALVLSGLISSLIGATAIHTAEIEDIVEITAHRGASGAAPENTLAAVHRAIEDGADWVEIDVQESKDGVVMVVHDSDLKKVGGSDAKIWEATADELRTVDIGSWFGPDFADQRVPTLEEVLLTCRGRIGVNIELKYYGHDVDLERKVIDLVEQHGMTDQIVIMSLKAAALRKVQALRPDWTVGLLTAVAAGDLTRADADFLAVSTKLATSAFVRRAHSRGKAVHAWTVNDARTMSTLISRGVDNIITDEPALAREVLEERAELSPVERALLELTILFGVEPTAPSAGQ</sequence>
<evidence type="ECO:0000313" key="3">
    <source>
        <dbReference type="EMBL" id="QDU40107.1"/>
    </source>
</evidence>
<dbReference type="GO" id="GO:0008889">
    <property type="term" value="F:glycerophosphodiester phosphodiesterase activity"/>
    <property type="evidence" value="ECO:0007669"/>
    <property type="project" value="UniProtKB-EC"/>
</dbReference>
<accession>A0A517ZCC3</accession>
<keyword evidence="1" id="KW-1133">Transmembrane helix</keyword>
<evidence type="ECO:0000256" key="1">
    <source>
        <dbReference type="SAM" id="Phobius"/>
    </source>
</evidence>
<feature type="transmembrane region" description="Helical" evidence="1">
    <location>
        <begin position="63"/>
        <end position="82"/>
    </location>
</feature>
<dbReference type="RefSeq" id="WP_145371227.1">
    <property type="nucleotide sequence ID" value="NZ_CP036275.1"/>
</dbReference>